<feature type="transmembrane region" description="Helical" evidence="2">
    <location>
        <begin position="226"/>
        <end position="250"/>
    </location>
</feature>
<comment type="caution">
    <text evidence="3">The sequence shown here is derived from an EMBL/GenBank/DDBJ whole genome shotgun (WGS) entry which is preliminary data.</text>
</comment>
<organism evidence="3 4">
    <name type="scientific">Janibacter alkaliphilus</name>
    <dbReference type="NCBI Taxonomy" id="1069963"/>
    <lineage>
        <taxon>Bacteria</taxon>
        <taxon>Bacillati</taxon>
        <taxon>Actinomycetota</taxon>
        <taxon>Actinomycetes</taxon>
        <taxon>Micrococcales</taxon>
        <taxon>Intrasporangiaceae</taxon>
        <taxon>Janibacter</taxon>
    </lineage>
</organism>
<accession>A0A852X3N0</accession>
<feature type="transmembrane region" description="Helical" evidence="2">
    <location>
        <begin position="26"/>
        <end position="50"/>
    </location>
</feature>
<keyword evidence="2" id="KW-0812">Transmembrane</keyword>
<keyword evidence="4" id="KW-1185">Reference proteome</keyword>
<dbReference type="AlphaFoldDB" id="A0A852X3N0"/>
<gene>
    <name evidence="3" type="ORF">BJY28_001958</name>
</gene>
<protein>
    <submittedName>
        <fullName evidence="3">Uncharacterized protein</fullName>
    </submittedName>
</protein>
<name>A0A852X3N0_9MICO</name>
<reference evidence="3 4" key="1">
    <citation type="submission" date="2020-07" db="EMBL/GenBank/DDBJ databases">
        <title>Sequencing the genomes of 1000 actinobacteria strains.</title>
        <authorList>
            <person name="Klenk H.-P."/>
        </authorList>
    </citation>
    <scope>NUCLEOTIDE SEQUENCE [LARGE SCALE GENOMIC DNA]</scope>
    <source>
        <strain evidence="3 4">DSM 24723</strain>
    </source>
</reference>
<evidence type="ECO:0000313" key="3">
    <source>
        <dbReference type="EMBL" id="NYG37489.1"/>
    </source>
</evidence>
<keyword evidence="2" id="KW-1133">Transmembrane helix</keyword>
<evidence type="ECO:0000256" key="2">
    <source>
        <dbReference type="SAM" id="Phobius"/>
    </source>
</evidence>
<feature type="compositionally biased region" description="Pro residues" evidence="1">
    <location>
        <begin position="63"/>
        <end position="75"/>
    </location>
</feature>
<sequence length="252" mass="26430">MSAFVLLFGVGGIVAAVIVLSAGGGWWALAPLVIGVGVAIIAGIGLISFLRQSDPDAEDALRPVPPPSGPPPPPAEDGGRWPFPALVAGLAAAFDGSGHVVLAGPGMVRVHADLLDARWQHLATVRGINQTMVVTLTESSPGVLRRNDATHSVETVAGVRQIGARIAVRSGRQWGAQRRVEYGMGPDGMKKRVDHSFSTSELNEPIREVLKRAGWRTALDAETRTALIIGGIGASALVIVPVAFLISWLLDR</sequence>
<dbReference type="EMBL" id="JACBZX010000001">
    <property type="protein sequence ID" value="NYG37489.1"/>
    <property type="molecule type" value="Genomic_DNA"/>
</dbReference>
<evidence type="ECO:0000256" key="1">
    <source>
        <dbReference type="SAM" id="MobiDB-lite"/>
    </source>
</evidence>
<proteinExistence type="predicted"/>
<dbReference type="Proteomes" id="UP000592181">
    <property type="component" value="Unassembled WGS sequence"/>
</dbReference>
<feature type="region of interest" description="Disordered" evidence="1">
    <location>
        <begin position="57"/>
        <end position="79"/>
    </location>
</feature>
<keyword evidence="2" id="KW-0472">Membrane</keyword>
<evidence type="ECO:0000313" key="4">
    <source>
        <dbReference type="Proteomes" id="UP000592181"/>
    </source>
</evidence>